<dbReference type="PANTHER" id="PTHR42715">
    <property type="entry name" value="BETA-GLUCOSIDASE"/>
    <property type="match status" value="1"/>
</dbReference>
<evidence type="ECO:0000313" key="7">
    <source>
        <dbReference type="Proteomes" id="UP001621512"/>
    </source>
</evidence>
<dbReference type="SUPFAM" id="SSF52279">
    <property type="entry name" value="Beta-D-glucan exohydrolase, C-terminal domain"/>
    <property type="match status" value="1"/>
</dbReference>
<dbReference type="PROSITE" id="PS00775">
    <property type="entry name" value="GLYCOSYL_HYDROL_F3"/>
    <property type="match status" value="1"/>
</dbReference>
<accession>A0ABZ1MY54</accession>
<dbReference type="InterPro" id="IPR013783">
    <property type="entry name" value="Ig-like_fold"/>
</dbReference>
<sequence length="824" mass="87962">MTRRQTVDEADLTRRIDAMSLKEKVTLLTGGDAWTLTPVVAAGLASLALSDGPVGPRGTTFGDNAAPALLFPSPSSLSAAWDEDTAYEAGRLMGLKAREMGIHVLLAPTVNLHRSPLGGRHFECYSEDPHLTARTTVGFIKGVQSTGVAATVKHFVGNDSETERMTYDARIDEKTLRETYLPPFEAAVKEAGAWVVMAAYNSVNGTSMTENGELLNGLLKEEWGFDGVVVSDWQATKSTEASALAGLDLVMPGPDGPWGDALLAAVEKGRVPEAVIDDKVRRVLRLAARVGALNGVEARHAVDDTDSTAGADAAPVPQDVRSRMRDLAVRGSVLLRNNGLLPLRTDTLRKVALIGPNAVRFTAQGGGSAHVTPEHVVTPFEGLRRALGDDVEITVRQGAFPHATLLPLDGNTATDPVTGEPGVRLEYRTADGTVLSEEHKDPATTWFPILLADEVAELAVRTRLTLQEPGIHRLSVLGPGHITLHVPGHAPQTHEQLQDNDDIGSLVLHPPTHTFAFPADRGETEILVSFRPQRHLPYPIALLGLGYDTPRGTDDEELEAAVAAATDADAVVLMVGSDAHTEAESVDRTTLALRGRQDELVERVCAANPRTAVVVNAGSPFLLPWADRPAALLWSWFPGQEGGDAIADILTGTEPGGRLPTTFPAAEADVPVLSTQPVDGTLDYTERDLIGHRAYTASGTAPLFPFGHGLSYTIWDYQDFVVTGDLGRGLTVRVTIRNTGERPGREVVQAYLDPVDGDEPQRLIGFAAVEANASESVTATITVPAQALTVWTPAGWAPRSGPYRLRVGRSAADLRLPAAVPRSS</sequence>
<dbReference type="Gene3D" id="2.60.40.10">
    <property type="entry name" value="Immunoglobulins"/>
    <property type="match status" value="1"/>
</dbReference>
<dbReference type="InterPro" id="IPR002772">
    <property type="entry name" value="Glyco_hydro_3_C"/>
</dbReference>
<gene>
    <name evidence="6" type="ORF">OHU35_41000</name>
</gene>
<evidence type="ECO:0000256" key="3">
    <source>
        <dbReference type="ARBA" id="ARBA00023277"/>
    </source>
</evidence>
<dbReference type="PRINTS" id="PR00133">
    <property type="entry name" value="GLHYDRLASE3"/>
</dbReference>
<dbReference type="Gene3D" id="2.60.120.260">
    <property type="entry name" value="Galactose-binding domain-like"/>
    <property type="match status" value="1"/>
</dbReference>
<keyword evidence="7" id="KW-1185">Reference proteome</keyword>
<dbReference type="EMBL" id="CP108341">
    <property type="protein sequence ID" value="WTW32077.1"/>
    <property type="molecule type" value="Genomic_DNA"/>
</dbReference>
<dbReference type="RefSeq" id="WP_405509070.1">
    <property type="nucleotide sequence ID" value="NZ_CP108341.1"/>
</dbReference>
<dbReference type="InterPro" id="IPR050288">
    <property type="entry name" value="Cellulose_deg_GH3"/>
</dbReference>
<dbReference type="SMART" id="SM01217">
    <property type="entry name" value="Fn3_like"/>
    <property type="match status" value="1"/>
</dbReference>
<organism evidence="6 7">
    <name type="scientific">Streptomyces purpurascens</name>
    <dbReference type="NCBI Taxonomy" id="1924"/>
    <lineage>
        <taxon>Bacteria</taxon>
        <taxon>Bacillati</taxon>
        <taxon>Actinomycetota</taxon>
        <taxon>Actinomycetes</taxon>
        <taxon>Kitasatosporales</taxon>
        <taxon>Streptomycetaceae</taxon>
        <taxon>Streptomyces</taxon>
    </lineage>
</organism>
<dbReference type="Pfam" id="PF00933">
    <property type="entry name" value="Glyco_hydro_3"/>
    <property type="match status" value="1"/>
</dbReference>
<evidence type="ECO:0000256" key="2">
    <source>
        <dbReference type="ARBA" id="ARBA00022801"/>
    </source>
</evidence>
<evidence type="ECO:0000256" key="4">
    <source>
        <dbReference type="RuleBase" id="RU361161"/>
    </source>
</evidence>
<dbReference type="InterPro" id="IPR036962">
    <property type="entry name" value="Glyco_hydro_3_N_sf"/>
</dbReference>
<dbReference type="Pfam" id="PF01915">
    <property type="entry name" value="Glyco_hydro_3_C"/>
    <property type="match status" value="1"/>
</dbReference>
<proteinExistence type="inferred from homology"/>
<dbReference type="SUPFAM" id="SSF51445">
    <property type="entry name" value="(Trans)glycosidases"/>
    <property type="match status" value="1"/>
</dbReference>
<feature type="domain" description="Fibronectin type III-like" evidence="5">
    <location>
        <begin position="746"/>
        <end position="811"/>
    </location>
</feature>
<dbReference type="InterPro" id="IPR001764">
    <property type="entry name" value="Glyco_hydro_3_N"/>
</dbReference>
<evidence type="ECO:0000259" key="5">
    <source>
        <dbReference type="SMART" id="SM01217"/>
    </source>
</evidence>
<dbReference type="Proteomes" id="UP001621512">
    <property type="component" value="Chromosome"/>
</dbReference>
<keyword evidence="4" id="KW-0326">Glycosidase</keyword>
<keyword evidence="3" id="KW-0119">Carbohydrate metabolism</keyword>
<reference evidence="6 7" key="1">
    <citation type="submission" date="2022-10" db="EMBL/GenBank/DDBJ databases">
        <title>The complete genomes of actinobacterial strains from the NBC collection.</title>
        <authorList>
            <person name="Joergensen T.S."/>
            <person name="Alvarez Arevalo M."/>
            <person name="Sterndorff E.B."/>
            <person name="Faurdal D."/>
            <person name="Vuksanovic O."/>
            <person name="Mourched A.-S."/>
            <person name="Charusanti P."/>
            <person name="Shaw S."/>
            <person name="Blin K."/>
            <person name="Weber T."/>
        </authorList>
    </citation>
    <scope>NUCLEOTIDE SEQUENCE [LARGE SCALE GENOMIC DNA]</scope>
    <source>
        <strain evidence="6 7">NBC_00017</strain>
    </source>
</reference>
<dbReference type="InterPro" id="IPR019800">
    <property type="entry name" value="Glyco_hydro_3_AS"/>
</dbReference>
<dbReference type="PANTHER" id="PTHR42715:SF10">
    <property type="entry name" value="BETA-GLUCOSIDASE"/>
    <property type="match status" value="1"/>
</dbReference>
<dbReference type="Gene3D" id="3.20.20.300">
    <property type="entry name" value="Glycoside hydrolase, family 3, N-terminal domain"/>
    <property type="match status" value="1"/>
</dbReference>
<comment type="similarity">
    <text evidence="1 4">Belongs to the glycosyl hydrolase 3 family.</text>
</comment>
<dbReference type="Pfam" id="PF14310">
    <property type="entry name" value="Fn3-like"/>
    <property type="match status" value="1"/>
</dbReference>
<dbReference type="Gene3D" id="3.40.50.1700">
    <property type="entry name" value="Glycoside hydrolase family 3 C-terminal domain"/>
    <property type="match status" value="1"/>
</dbReference>
<dbReference type="InterPro" id="IPR036881">
    <property type="entry name" value="Glyco_hydro_3_C_sf"/>
</dbReference>
<dbReference type="InterPro" id="IPR026891">
    <property type="entry name" value="Fn3-like"/>
</dbReference>
<name>A0ABZ1MY54_STREF</name>
<dbReference type="InterPro" id="IPR017853">
    <property type="entry name" value="GH"/>
</dbReference>
<evidence type="ECO:0000313" key="6">
    <source>
        <dbReference type="EMBL" id="WTW32077.1"/>
    </source>
</evidence>
<keyword evidence="2 4" id="KW-0378">Hydrolase</keyword>
<evidence type="ECO:0000256" key="1">
    <source>
        <dbReference type="ARBA" id="ARBA00005336"/>
    </source>
</evidence>
<protein>
    <submittedName>
        <fullName evidence="6">Glycoside hydrolase family 3 C-terminal domain-containing protein</fullName>
    </submittedName>
</protein>
<dbReference type="GO" id="GO:0016787">
    <property type="term" value="F:hydrolase activity"/>
    <property type="evidence" value="ECO:0007669"/>
    <property type="project" value="UniProtKB-KW"/>
</dbReference>